<reference evidence="4" key="3">
    <citation type="journal article" date="2008" name="Nucleic Acids Res.">
        <title>The rice annotation project database (RAP-DB): 2008 update.</title>
        <authorList>
            <consortium name="The rice annotation project (RAP)"/>
        </authorList>
    </citation>
    <scope>GENOME REANNOTATION</scope>
    <source>
        <strain evidence="4">cv. Nipponbare</strain>
    </source>
</reference>
<organism evidence="3">
    <name type="scientific">Oryza sativa subsp. japonica</name>
    <name type="common">Rice</name>
    <dbReference type="NCBI Taxonomy" id="39947"/>
    <lineage>
        <taxon>Eukaryota</taxon>
        <taxon>Viridiplantae</taxon>
        <taxon>Streptophyta</taxon>
        <taxon>Embryophyta</taxon>
        <taxon>Tracheophyta</taxon>
        <taxon>Spermatophyta</taxon>
        <taxon>Magnoliopsida</taxon>
        <taxon>Liliopsida</taxon>
        <taxon>Poales</taxon>
        <taxon>Poaceae</taxon>
        <taxon>BOP clade</taxon>
        <taxon>Oryzoideae</taxon>
        <taxon>Oryzeae</taxon>
        <taxon>Oryzinae</taxon>
        <taxon>Oryza</taxon>
        <taxon>Oryza sativa</taxon>
    </lineage>
</organism>
<accession>Q7F2W0</accession>
<evidence type="ECO:0000313" key="3">
    <source>
        <dbReference type="EMBL" id="BAC00675.1"/>
    </source>
</evidence>
<dbReference type="EMBL" id="AP003924">
    <property type="protein sequence ID" value="BAB85385.1"/>
    <property type="molecule type" value="Genomic_DNA"/>
</dbReference>
<gene>
    <name evidence="2" type="ORF">B1064G04.7</name>
    <name evidence="3" type="ORF">B1144D11.29</name>
</gene>
<feature type="region of interest" description="Disordered" evidence="1">
    <location>
        <begin position="144"/>
        <end position="242"/>
    </location>
</feature>
<reference evidence="3" key="1">
    <citation type="journal article" date="2002" name="Nature">
        <title>The genome sequence and structure of rice chromosome 1.</title>
        <authorList>
            <person name="Sasaki T."/>
            <person name="Matsumoto T."/>
            <person name="Yamamoto K."/>
            <person name="Sakata K."/>
            <person name="Baba T."/>
            <person name="Katayose Y."/>
            <person name="Wu J."/>
            <person name="Niimura Y."/>
            <person name="Cheng Z."/>
            <person name="Nagamura Y."/>
            <person name="Antonio B.A."/>
            <person name="Kanamori H."/>
            <person name="Hosokawa S."/>
            <person name="Masukawa M."/>
            <person name="Arikawa K."/>
            <person name="Chiden Y."/>
            <person name="Hayashi M."/>
            <person name="Okamoto M."/>
            <person name="Ando T."/>
            <person name="Aoki H."/>
            <person name="Arita K."/>
            <person name="Hamada M."/>
            <person name="Harada C."/>
            <person name="Hijishita S."/>
            <person name="Honda M."/>
            <person name="Ichikawa Y."/>
            <person name="Idonuma A."/>
            <person name="Iijima M."/>
            <person name="Ikeda M."/>
            <person name="Ikeno M."/>
            <person name="Itoh S."/>
            <person name="Itoh T."/>
            <person name="Itoh Y."/>
            <person name="Itoh Y."/>
            <person name="Iwabuchi A."/>
            <person name="Kamiya K."/>
            <person name="Karasawa W."/>
            <person name="Katagiri S."/>
            <person name="Kikuta A."/>
            <person name="Kobayashi N."/>
            <person name="Kono I."/>
            <person name="Machita K."/>
            <person name="Maehara T."/>
            <person name="Mizuno H."/>
            <person name="Mizubayashi T."/>
            <person name="Mukai Y."/>
            <person name="Nagasaki H."/>
            <person name="Nakashima M."/>
            <person name="Nakama Y."/>
            <person name="Nakamichi Y."/>
            <person name="Nakamura M."/>
            <person name="Namiki N."/>
            <person name="Negishi M."/>
            <person name="Ohta I."/>
            <person name="Ono N."/>
            <person name="Saji S."/>
            <person name="Sakai K."/>
            <person name="Shibata M."/>
            <person name="Shimokawa T."/>
            <person name="Shomura A."/>
            <person name="Song J."/>
            <person name="Takazaki Y."/>
            <person name="Terasawa K."/>
            <person name="Tsuji K."/>
            <person name="Waki K."/>
            <person name="Yamagata H."/>
            <person name="Yamane H."/>
            <person name="Yoshiki S."/>
            <person name="Yoshihara R."/>
            <person name="Yukawa K."/>
            <person name="Zhong H."/>
            <person name="Iwama H."/>
            <person name="Endo T."/>
            <person name="Ito H."/>
            <person name="Hahn J.H."/>
            <person name="Kim H.I."/>
            <person name="Eun M.Y."/>
            <person name="Yano M."/>
            <person name="Jiang J."/>
            <person name="Gojobori T."/>
        </authorList>
    </citation>
    <scope>NUCLEOTIDE SEQUENCE</scope>
</reference>
<reference evidence="4" key="2">
    <citation type="journal article" date="2005" name="Nature">
        <title>The map-based sequence of the rice genome.</title>
        <authorList>
            <consortium name="International rice genome sequencing project (IRGSP)"/>
            <person name="Matsumoto T."/>
            <person name="Wu J."/>
            <person name="Kanamori H."/>
            <person name="Katayose Y."/>
            <person name="Fujisawa M."/>
            <person name="Namiki N."/>
            <person name="Mizuno H."/>
            <person name="Yamamoto K."/>
            <person name="Antonio B.A."/>
            <person name="Baba T."/>
            <person name="Sakata K."/>
            <person name="Nagamura Y."/>
            <person name="Aoki H."/>
            <person name="Arikawa K."/>
            <person name="Arita K."/>
            <person name="Bito T."/>
            <person name="Chiden Y."/>
            <person name="Fujitsuka N."/>
            <person name="Fukunaka R."/>
            <person name="Hamada M."/>
            <person name="Harada C."/>
            <person name="Hayashi A."/>
            <person name="Hijishita S."/>
            <person name="Honda M."/>
            <person name="Hosokawa S."/>
            <person name="Ichikawa Y."/>
            <person name="Idonuma A."/>
            <person name="Iijima M."/>
            <person name="Ikeda M."/>
            <person name="Ikeno M."/>
            <person name="Ito K."/>
            <person name="Ito S."/>
            <person name="Ito T."/>
            <person name="Ito Y."/>
            <person name="Ito Y."/>
            <person name="Iwabuchi A."/>
            <person name="Kamiya K."/>
            <person name="Karasawa W."/>
            <person name="Kurita K."/>
            <person name="Katagiri S."/>
            <person name="Kikuta A."/>
            <person name="Kobayashi H."/>
            <person name="Kobayashi N."/>
            <person name="Machita K."/>
            <person name="Maehara T."/>
            <person name="Masukawa M."/>
            <person name="Mizubayashi T."/>
            <person name="Mukai Y."/>
            <person name="Nagasaki H."/>
            <person name="Nagata Y."/>
            <person name="Naito S."/>
            <person name="Nakashima M."/>
            <person name="Nakama Y."/>
            <person name="Nakamichi Y."/>
            <person name="Nakamura M."/>
            <person name="Meguro A."/>
            <person name="Negishi M."/>
            <person name="Ohta I."/>
            <person name="Ohta T."/>
            <person name="Okamoto M."/>
            <person name="Ono N."/>
            <person name="Saji S."/>
            <person name="Sakaguchi M."/>
            <person name="Sakai K."/>
            <person name="Shibata M."/>
            <person name="Shimokawa T."/>
            <person name="Song J."/>
            <person name="Takazaki Y."/>
            <person name="Terasawa K."/>
            <person name="Tsugane M."/>
            <person name="Tsuji K."/>
            <person name="Ueda S."/>
            <person name="Waki K."/>
            <person name="Yamagata H."/>
            <person name="Yamamoto M."/>
            <person name="Yamamoto S."/>
            <person name="Yamane H."/>
            <person name="Yoshiki S."/>
            <person name="Yoshihara R."/>
            <person name="Yukawa K."/>
            <person name="Zhong H."/>
            <person name="Yano M."/>
            <person name="Yuan Q."/>
            <person name="Ouyang S."/>
            <person name="Liu J."/>
            <person name="Jones K.M."/>
            <person name="Gansberger K."/>
            <person name="Moffat K."/>
            <person name="Hill J."/>
            <person name="Bera J."/>
            <person name="Fadrosh D."/>
            <person name="Jin S."/>
            <person name="Johri S."/>
            <person name="Kim M."/>
            <person name="Overton L."/>
            <person name="Reardon M."/>
            <person name="Tsitrin T."/>
            <person name="Vuong H."/>
            <person name="Weaver B."/>
            <person name="Ciecko A."/>
            <person name="Tallon L."/>
            <person name="Jackson J."/>
            <person name="Pai G."/>
            <person name="Aken S.V."/>
            <person name="Utterback T."/>
            <person name="Reidmuller S."/>
            <person name="Feldblyum T."/>
            <person name="Hsiao J."/>
            <person name="Zismann V."/>
            <person name="Iobst S."/>
            <person name="de Vazeille A.R."/>
            <person name="Buell C.R."/>
            <person name="Ying K."/>
            <person name="Li Y."/>
            <person name="Lu T."/>
            <person name="Huang Y."/>
            <person name="Zhao Q."/>
            <person name="Feng Q."/>
            <person name="Zhang L."/>
            <person name="Zhu J."/>
            <person name="Weng Q."/>
            <person name="Mu J."/>
            <person name="Lu Y."/>
            <person name="Fan D."/>
            <person name="Liu Y."/>
            <person name="Guan J."/>
            <person name="Zhang Y."/>
            <person name="Yu S."/>
            <person name="Liu X."/>
            <person name="Zhang Y."/>
            <person name="Hong G."/>
            <person name="Han B."/>
            <person name="Choisne N."/>
            <person name="Demange N."/>
            <person name="Orjeda G."/>
            <person name="Samain S."/>
            <person name="Cattolico L."/>
            <person name="Pelletier E."/>
            <person name="Couloux A."/>
            <person name="Segurens B."/>
            <person name="Wincker P."/>
            <person name="D'Hont A."/>
            <person name="Scarpelli C."/>
            <person name="Weissenbach J."/>
            <person name="Salanoubat M."/>
            <person name="Quetier F."/>
            <person name="Yu Y."/>
            <person name="Kim H.R."/>
            <person name="Rambo T."/>
            <person name="Currie J."/>
            <person name="Collura K."/>
            <person name="Luo M."/>
            <person name="Yang T."/>
            <person name="Ammiraju J.S.S."/>
            <person name="Engler F."/>
            <person name="Soderlund C."/>
            <person name="Wing R.A."/>
            <person name="Palmer L.E."/>
            <person name="de la Bastide M."/>
            <person name="Spiegel L."/>
            <person name="Nascimento L."/>
            <person name="Zutavern T."/>
            <person name="O'Shaughnessy A."/>
            <person name="Dike S."/>
            <person name="Dedhia N."/>
            <person name="Preston R."/>
            <person name="Balija V."/>
            <person name="McCombie W.R."/>
            <person name="Chow T."/>
            <person name="Chen H."/>
            <person name="Chung M."/>
            <person name="Chen C."/>
            <person name="Shaw J."/>
            <person name="Wu H."/>
            <person name="Hsiao K."/>
            <person name="Chao Y."/>
            <person name="Chu M."/>
            <person name="Cheng C."/>
            <person name="Hour A."/>
            <person name="Lee P."/>
            <person name="Lin S."/>
            <person name="Lin Y."/>
            <person name="Liou J."/>
            <person name="Liu S."/>
            <person name="Hsing Y."/>
            <person name="Raghuvanshi S."/>
            <person name="Mohanty A."/>
            <person name="Bharti A.K."/>
            <person name="Gaur A."/>
            <person name="Gupta V."/>
            <person name="Kumar D."/>
            <person name="Ravi V."/>
            <person name="Vij S."/>
            <person name="Kapur A."/>
            <person name="Khurana P."/>
            <person name="Khurana P."/>
            <person name="Khurana J.P."/>
            <person name="Tyagi A.K."/>
            <person name="Gaikwad K."/>
            <person name="Singh A."/>
            <person name="Dalal V."/>
            <person name="Srivastava S."/>
            <person name="Dixit A."/>
            <person name="Pal A.K."/>
            <person name="Ghazi I.A."/>
            <person name="Yadav M."/>
            <person name="Pandit A."/>
            <person name="Bhargava A."/>
            <person name="Sureshbabu K."/>
            <person name="Batra K."/>
            <person name="Sharma T.R."/>
            <person name="Mohapatra T."/>
            <person name="Singh N.K."/>
            <person name="Messing J."/>
            <person name="Nelson A.B."/>
            <person name="Fuks G."/>
            <person name="Kavchok S."/>
            <person name="Keizer G."/>
            <person name="Linton E."/>
            <person name="Llaca V."/>
            <person name="Song R."/>
            <person name="Tanyolac B."/>
            <person name="Young S."/>
            <person name="Ho-Il K."/>
            <person name="Hahn J.H."/>
            <person name="Sangsakoo G."/>
            <person name="Vanavichit A."/>
            <person name="de Mattos Luiz.A.T."/>
            <person name="Zimmer P.D."/>
            <person name="Malone G."/>
            <person name="Dellagostin O."/>
            <person name="de Oliveira A.C."/>
            <person name="Bevan M."/>
            <person name="Bancroft I."/>
            <person name="Minx P."/>
            <person name="Cordum H."/>
            <person name="Wilson R."/>
            <person name="Cheng Z."/>
            <person name="Jin W."/>
            <person name="Jiang J."/>
            <person name="Leong S.A."/>
            <person name="Iwama H."/>
            <person name="Gojobori T."/>
            <person name="Itoh T."/>
            <person name="Niimura Y."/>
            <person name="Fujii Y."/>
            <person name="Habara T."/>
            <person name="Sakai H."/>
            <person name="Sato Y."/>
            <person name="Wilson G."/>
            <person name="Kumar K."/>
            <person name="McCouch S."/>
            <person name="Juretic N."/>
            <person name="Hoen D."/>
            <person name="Wright S."/>
            <person name="Bruskiewich R."/>
            <person name="Bureau T."/>
            <person name="Miyao A."/>
            <person name="Hirochika H."/>
            <person name="Nishikawa T."/>
            <person name="Kadowaki K."/>
            <person name="Sugiura M."/>
            <person name="Burr B."/>
            <person name="Sasaki T."/>
        </authorList>
    </citation>
    <scope>NUCLEOTIDE SEQUENCE [LARGE SCALE GENOMIC DNA]</scope>
    <source>
        <strain evidence="4">cv. Nipponbare</strain>
    </source>
</reference>
<sequence length="242" mass="26486">MGKDLVFSIRLRGGSRRGDVPTCGEGEAPRLTLSLRKRRNTGNGEVHWQAGQGFHLGVSSKQSNRNGSHQMPPTHQRYLFYAHNHLYTVDDLLSHHARPVELVGATRTPLPSVRTGLTLESAEPLERRRIWAYVARSGCPRAALATGPRRGGRRCQVGRRQDTGCPRSGGKEGWREERDEEGERKREGGAGATGTAFAGGGNKSGTRLGSPAHSGSRLRVAQGKRHGSHGRRKSPCDLKYSR</sequence>
<protein>
    <submittedName>
        <fullName evidence="3">Uncharacterized protein</fullName>
    </submittedName>
</protein>
<dbReference type="Proteomes" id="UP000817658">
    <property type="component" value="Chromosome 1"/>
</dbReference>
<accession>Q8S9U2</accession>
<evidence type="ECO:0000256" key="1">
    <source>
        <dbReference type="SAM" id="MobiDB-lite"/>
    </source>
</evidence>
<dbReference type="EMBL" id="AP003443">
    <property type="protein sequence ID" value="BAC00675.1"/>
    <property type="molecule type" value="Genomic_DNA"/>
</dbReference>
<evidence type="ECO:0000313" key="2">
    <source>
        <dbReference type="EMBL" id="BAB85385.1"/>
    </source>
</evidence>
<proteinExistence type="predicted"/>
<dbReference type="Proteomes" id="UP000000763">
    <property type="component" value="Chromosome 1"/>
</dbReference>
<feature type="compositionally biased region" description="Gly residues" evidence="1">
    <location>
        <begin position="189"/>
        <end position="203"/>
    </location>
</feature>
<evidence type="ECO:0000313" key="4">
    <source>
        <dbReference type="Proteomes" id="UP000000763"/>
    </source>
</evidence>
<name>Q8S9U2_ORYSJ</name>
<dbReference type="AlphaFoldDB" id="Q8S9U2"/>
<feature type="compositionally biased region" description="Basic and acidic residues" evidence="1">
    <location>
        <begin position="169"/>
        <end position="188"/>
    </location>
</feature>
<feature type="compositionally biased region" description="Basic residues" evidence="1">
    <location>
        <begin position="222"/>
        <end position="233"/>
    </location>
</feature>